<accession>A0A6V6Y0B8</accession>
<feature type="domain" description="Solute-binding protein family 3/N-terminal" evidence="6">
    <location>
        <begin position="68"/>
        <end position="293"/>
    </location>
</feature>
<comment type="caution">
    <text evidence="7">The sequence shown here is derived from an EMBL/GenBank/DDBJ whole genome shotgun (WGS) entry which is preliminary data.</text>
</comment>
<dbReference type="AlphaFoldDB" id="A0A6V6Y0B8"/>
<dbReference type="Gene3D" id="3.40.190.10">
    <property type="entry name" value="Periplasmic binding protein-like II"/>
    <property type="match status" value="2"/>
</dbReference>
<dbReference type="SUPFAM" id="SSF53850">
    <property type="entry name" value="Periplasmic binding protein-like II"/>
    <property type="match status" value="1"/>
</dbReference>
<organism evidence="7 8">
    <name type="scientific">Aedoeadaptatus nemausensis</name>
    <dbReference type="NCBI Taxonomy" id="2582829"/>
    <lineage>
        <taxon>Bacteria</taxon>
        <taxon>Bacillati</taxon>
        <taxon>Bacillota</taxon>
        <taxon>Tissierellia</taxon>
        <taxon>Tissierellales</taxon>
        <taxon>Peptoniphilaceae</taxon>
        <taxon>Aedoeadaptatus</taxon>
    </lineage>
</organism>
<dbReference type="PROSITE" id="PS01039">
    <property type="entry name" value="SBP_BACTERIAL_3"/>
    <property type="match status" value="1"/>
</dbReference>
<evidence type="ECO:0000256" key="5">
    <source>
        <dbReference type="SAM" id="SignalP"/>
    </source>
</evidence>
<keyword evidence="8" id="KW-1185">Reference proteome</keyword>
<name>A0A6V6Y0B8_9FIRM</name>
<evidence type="ECO:0000259" key="6">
    <source>
        <dbReference type="SMART" id="SM00062"/>
    </source>
</evidence>
<protein>
    <submittedName>
        <fullName evidence="7">Arginine ABC transporter, periplasmic arginine-binding protein ArtP family protein</fullName>
    </submittedName>
</protein>
<evidence type="ECO:0000256" key="2">
    <source>
        <dbReference type="ARBA" id="ARBA00010333"/>
    </source>
</evidence>
<dbReference type="InterPro" id="IPR018313">
    <property type="entry name" value="SBP_3_CS"/>
</dbReference>
<dbReference type="PROSITE" id="PS51257">
    <property type="entry name" value="PROKAR_LIPOPROTEIN"/>
    <property type="match status" value="1"/>
</dbReference>
<feature type="chain" id="PRO_5039473572" evidence="5">
    <location>
        <begin position="18"/>
        <end position="303"/>
    </location>
</feature>
<evidence type="ECO:0000313" key="8">
    <source>
        <dbReference type="Proteomes" id="UP000586454"/>
    </source>
</evidence>
<reference evidence="7 8" key="1">
    <citation type="submission" date="2020-06" db="EMBL/GenBank/DDBJ databases">
        <authorList>
            <person name="Criscuolo A."/>
        </authorList>
    </citation>
    <scope>NUCLEOTIDE SEQUENCE [LARGE SCALE GENOMIC DNA]</scope>
    <source>
        <strain evidence="7">1804121828</strain>
    </source>
</reference>
<dbReference type="PANTHER" id="PTHR35936:SF17">
    <property type="entry name" value="ARGININE-BINDING EXTRACELLULAR PROTEIN ARTP"/>
    <property type="match status" value="1"/>
</dbReference>
<keyword evidence="3 5" id="KW-0732">Signal</keyword>
<evidence type="ECO:0000256" key="4">
    <source>
        <dbReference type="RuleBase" id="RU003744"/>
    </source>
</evidence>
<dbReference type="GO" id="GO:0030313">
    <property type="term" value="C:cell envelope"/>
    <property type="evidence" value="ECO:0007669"/>
    <property type="project" value="UniProtKB-SubCell"/>
</dbReference>
<sequence length="303" mass="32493">MKKWTIVSLIVAVFAFALVGCGGNQEANNGGNAEAGINGNKSDFVAEEVTADQATIDAATQEIKDKGKLVLATSADYPPYEWHLMKDGKDEIVGFDIEIAKALADSLGVELEIKDLDFDGIIPSITSGQADIGIAGISATPERLNAVNMTSPYYENEQVIIVPKDKAESYKTMEDFAGLTVGAQTGSMQEATVQENFPKDVNLKSLPKLNNLVLEVKNGTADALVISKSAGQQYAKQFPELVALEVGIPDEPGVCVALKKGNDGLTAYIDQELKKMIEEGKVDEWIAQYEKLNDETAGAEDAQ</sequence>
<dbReference type="RefSeq" id="WP_180499130.1">
    <property type="nucleotide sequence ID" value="NZ_CAIJCS010000014.1"/>
</dbReference>
<feature type="signal peptide" evidence="5">
    <location>
        <begin position="1"/>
        <end position="17"/>
    </location>
</feature>
<dbReference type="Pfam" id="PF00497">
    <property type="entry name" value="SBP_bac_3"/>
    <property type="match status" value="1"/>
</dbReference>
<comment type="similarity">
    <text evidence="2 4">Belongs to the bacterial solute-binding protein 3 family.</text>
</comment>
<dbReference type="InterPro" id="IPR001638">
    <property type="entry name" value="Solute-binding_3/MltF_N"/>
</dbReference>
<proteinExistence type="inferred from homology"/>
<dbReference type="Proteomes" id="UP000586454">
    <property type="component" value="Unassembled WGS sequence"/>
</dbReference>
<gene>
    <name evidence="7" type="ORF">PEPNEM18_00635</name>
</gene>
<dbReference type="PANTHER" id="PTHR35936">
    <property type="entry name" value="MEMBRANE-BOUND LYTIC MUREIN TRANSGLYCOSYLASE F"/>
    <property type="match status" value="1"/>
</dbReference>
<evidence type="ECO:0000313" key="7">
    <source>
        <dbReference type="EMBL" id="CAC9925920.1"/>
    </source>
</evidence>
<comment type="subcellular location">
    <subcellularLocation>
        <location evidence="1">Cell envelope</location>
    </subcellularLocation>
</comment>
<dbReference type="SMART" id="SM00062">
    <property type="entry name" value="PBPb"/>
    <property type="match status" value="1"/>
</dbReference>
<evidence type="ECO:0000256" key="3">
    <source>
        <dbReference type="ARBA" id="ARBA00022729"/>
    </source>
</evidence>
<dbReference type="EMBL" id="CAIJCS010000014">
    <property type="protein sequence ID" value="CAC9925920.1"/>
    <property type="molecule type" value="Genomic_DNA"/>
</dbReference>
<evidence type="ECO:0000256" key="1">
    <source>
        <dbReference type="ARBA" id="ARBA00004196"/>
    </source>
</evidence>